<dbReference type="SMART" id="SM00849">
    <property type="entry name" value="Lactamase_B"/>
    <property type="match status" value="1"/>
</dbReference>
<organism evidence="8 9">
    <name type="scientific">Virgibacillus chiguensis</name>
    <dbReference type="NCBI Taxonomy" id="411959"/>
    <lineage>
        <taxon>Bacteria</taxon>
        <taxon>Bacillati</taxon>
        <taxon>Bacillota</taxon>
        <taxon>Bacilli</taxon>
        <taxon>Bacillales</taxon>
        <taxon>Bacillaceae</taxon>
        <taxon>Virgibacillus</taxon>
    </lineage>
</organism>
<dbReference type="GO" id="GO:0005886">
    <property type="term" value="C:plasma membrane"/>
    <property type="evidence" value="ECO:0007669"/>
    <property type="project" value="UniProtKB-SubCell"/>
</dbReference>
<evidence type="ECO:0000256" key="3">
    <source>
        <dbReference type="ARBA" id="ARBA00022692"/>
    </source>
</evidence>
<feature type="transmembrane region" description="Helical" evidence="6">
    <location>
        <begin position="20"/>
        <end position="40"/>
    </location>
</feature>
<feature type="transmembrane region" description="Helical" evidence="6">
    <location>
        <begin position="448"/>
        <end position="465"/>
    </location>
</feature>
<reference evidence="9" key="1">
    <citation type="submission" date="2016-11" db="EMBL/GenBank/DDBJ databases">
        <authorList>
            <person name="Varghese N."/>
            <person name="Submissions S."/>
        </authorList>
    </citation>
    <scope>NUCLEOTIDE SEQUENCE [LARGE SCALE GENOMIC DNA]</scope>
    <source>
        <strain evidence="9">CGMCC 1.6496</strain>
    </source>
</reference>
<evidence type="ECO:0000256" key="4">
    <source>
        <dbReference type="ARBA" id="ARBA00022989"/>
    </source>
</evidence>
<dbReference type="Pfam" id="PF13567">
    <property type="entry name" value="DUF4131"/>
    <property type="match status" value="1"/>
</dbReference>
<keyword evidence="4 6" id="KW-1133">Transmembrane helix</keyword>
<dbReference type="EMBL" id="FQXD01000001">
    <property type="protein sequence ID" value="SHG70729.1"/>
    <property type="molecule type" value="Genomic_DNA"/>
</dbReference>
<feature type="transmembrane region" description="Helical" evidence="6">
    <location>
        <begin position="477"/>
        <end position="496"/>
    </location>
</feature>
<keyword evidence="9" id="KW-1185">Reference proteome</keyword>
<dbReference type="CDD" id="cd07731">
    <property type="entry name" value="ComA-like_MBL-fold"/>
    <property type="match status" value="1"/>
</dbReference>
<dbReference type="SUPFAM" id="SSF56281">
    <property type="entry name" value="Metallo-hydrolase/oxidoreductase"/>
    <property type="match status" value="1"/>
</dbReference>
<dbReference type="GO" id="GO:0030420">
    <property type="term" value="P:establishment of competence for transformation"/>
    <property type="evidence" value="ECO:0007669"/>
    <property type="project" value="InterPro"/>
</dbReference>
<sequence length="756" mass="85995">MSGYWHFVASAALISMLAKLTNLHSLAFILFMVWICYLFYKKWIAILTVMLSILSLLFFHFYLPELPNHNTLSPPDDPTTISGTIISSVEKSSSRLTFTILDKQTDEKIAVAYFSDEEIDYNEAIRYGSVCSFTAEWNVPDAATNPGQFDYRKYLLSQKIKYEAKLTDIDSLKCISKTGLMQVLKGVRHKVLGYIDRRLTNETAGWMRALVFGDDSYVSEDIVALFERWGLSHLLAISGLHVGIVVGLVYFLLIKLNLLTKEWAQWVILISLPLYAILAGGEPSVLRASLMACVGIILHKTGWKWNVTDILSLIFLFLLVTDKYMMYQVGFQLSFAVTFALLLSKQILLQSKSRFAQVLSISFIAQIAILPIQFYYFSLFQPASIFVNLLMVPYYSAFVIPIMFFMLILLPFPWISLLDTWFLNIHEIAMQIVYWFDEYVHYPMVSGPLPWIIILTYYVLLFCFMQLWEKGKLKQAFSFAVMLVLLLTLNGLRPYLSPYGTITMLDIGQGDAFVVELPYRKGTIFIDAGSSFSFQEQAPSDRVHDQIIKPYLYSRGIQHLDAIILTHEDTDHIGSVSYLLEDFAVNTVVVSPFFSTKALYLLQLTEDVELATIKGNSKVTIAGHWFNVLAPIQDNNDTNGNSIVLHTTLGGKEWLFTGDISKKEEKKIVKQYPNLSVDVLKIAHHGSDTSTDRQVLSQLSPEIGLISVGRDNLYGHPHQDVMQRLKEQGVTILRTDLHGAVQYRFKGKEGHFIIRK</sequence>
<dbReference type="InterPro" id="IPR025405">
    <property type="entry name" value="DUF4131"/>
</dbReference>
<evidence type="ECO:0000259" key="7">
    <source>
        <dbReference type="SMART" id="SM00849"/>
    </source>
</evidence>
<dbReference type="OrthoDB" id="9761531at2"/>
<feature type="transmembrane region" description="Helical" evidence="6">
    <location>
        <begin position="302"/>
        <end position="320"/>
    </location>
</feature>
<dbReference type="InterPro" id="IPR001279">
    <property type="entry name" value="Metallo-B-lactamas"/>
</dbReference>
<proteinExistence type="predicted"/>
<evidence type="ECO:0000256" key="5">
    <source>
        <dbReference type="ARBA" id="ARBA00023136"/>
    </source>
</evidence>
<dbReference type="InterPro" id="IPR035681">
    <property type="entry name" value="ComA-like_MBL"/>
</dbReference>
<dbReference type="PANTHER" id="PTHR30619">
    <property type="entry name" value="DNA INTERNALIZATION/COMPETENCE PROTEIN COMEC/REC2"/>
    <property type="match status" value="1"/>
</dbReference>
<name>A0A1M5M1F3_9BACI</name>
<feature type="transmembrane region" description="Helical" evidence="6">
    <location>
        <begin position="383"/>
        <end position="410"/>
    </location>
</feature>
<evidence type="ECO:0000256" key="6">
    <source>
        <dbReference type="SAM" id="Phobius"/>
    </source>
</evidence>
<feature type="domain" description="Metallo-beta-lactamase" evidence="7">
    <location>
        <begin position="509"/>
        <end position="710"/>
    </location>
</feature>
<keyword evidence="2" id="KW-1003">Cell membrane</keyword>
<evidence type="ECO:0000256" key="2">
    <source>
        <dbReference type="ARBA" id="ARBA00022475"/>
    </source>
</evidence>
<evidence type="ECO:0000313" key="8">
    <source>
        <dbReference type="EMBL" id="SHG70729.1"/>
    </source>
</evidence>
<dbReference type="Proteomes" id="UP000184079">
    <property type="component" value="Unassembled WGS sequence"/>
</dbReference>
<dbReference type="NCBIfam" id="TIGR00361">
    <property type="entry name" value="ComEC_Rec2"/>
    <property type="match status" value="1"/>
</dbReference>
<feature type="transmembrane region" description="Helical" evidence="6">
    <location>
        <begin position="234"/>
        <end position="257"/>
    </location>
</feature>
<dbReference type="RefSeq" id="WP_073004516.1">
    <property type="nucleotide sequence ID" value="NZ_FQXD01000001.1"/>
</dbReference>
<dbReference type="InterPro" id="IPR052159">
    <property type="entry name" value="Competence_DNA_uptake"/>
</dbReference>
<dbReference type="Gene3D" id="3.60.15.10">
    <property type="entry name" value="Ribonuclease Z/Hydroxyacylglutathione hydrolase-like"/>
    <property type="match status" value="1"/>
</dbReference>
<feature type="transmembrane region" description="Helical" evidence="6">
    <location>
        <begin position="263"/>
        <end position="281"/>
    </location>
</feature>
<accession>A0A1M5M1F3</accession>
<evidence type="ECO:0000313" key="9">
    <source>
        <dbReference type="Proteomes" id="UP000184079"/>
    </source>
</evidence>
<feature type="transmembrane region" description="Helical" evidence="6">
    <location>
        <begin position="355"/>
        <end position="377"/>
    </location>
</feature>
<dbReference type="InterPro" id="IPR004477">
    <property type="entry name" value="ComEC_N"/>
</dbReference>
<gene>
    <name evidence="8" type="ORF">SAMN05421807_101332</name>
</gene>
<feature type="transmembrane region" description="Helical" evidence="6">
    <location>
        <begin position="46"/>
        <end position="63"/>
    </location>
</feature>
<dbReference type="AlphaFoldDB" id="A0A1M5M1F3"/>
<dbReference type="InterPro" id="IPR004797">
    <property type="entry name" value="Competence_ComEC/Rec2"/>
</dbReference>
<protein>
    <submittedName>
        <fullName evidence="8">Competence protein ComEC</fullName>
    </submittedName>
</protein>
<dbReference type="Pfam" id="PF00753">
    <property type="entry name" value="Lactamase_B"/>
    <property type="match status" value="1"/>
</dbReference>
<dbReference type="PANTHER" id="PTHR30619:SF1">
    <property type="entry name" value="RECOMBINATION PROTEIN 2"/>
    <property type="match status" value="1"/>
</dbReference>
<keyword evidence="5 6" id="KW-0472">Membrane</keyword>
<evidence type="ECO:0000256" key="1">
    <source>
        <dbReference type="ARBA" id="ARBA00004651"/>
    </source>
</evidence>
<dbReference type="NCBIfam" id="TIGR00360">
    <property type="entry name" value="ComEC_N-term"/>
    <property type="match status" value="1"/>
</dbReference>
<comment type="subcellular location">
    <subcellularLocation>
        <location evidence="1">Cell membrane</location>
        <topology evidence="1">Multi-pass membrane protein</topology>
    </subcellularLocation>
</comment>
<feature type="transmembrane region" description="Helical" evidence="6">
    <location>
        <begin position="326"/>
        <end position="343"/>
    </location>
</feature>
<dbReference type="InterPro" id="IPR036866">
    <property type="entry name" value="RibonucZ/Hydroxyglut_hydro"/>
</dbReference>
<dbReference type="Pfam" id="PF03772">
    <property type="entry name" value="Competence"/>
    <property type="match status" value="1"/>
</dbReference>
<keyword evidence="3 6" id="KW-0812">Transmembrane</keyword>